<proteinExistence type="predicted"/>
<keyword evidence="2" id="KW-1185">Reference proteome</keyword>
<organism evidence="1 2">
    <name type="scientific">Cupriavidus basilensis</name>
    <dbReference type="NCBI Taxonomy" id="68895"/>
    <lineage>
        <taxon>Bacteria</taxon>
        <taxon>Pseudomonadati</taxon>
        <taxon>Pseudomonadota</taxon>
        <taxon>Betaproteobacteria</taxon>
        <taxon>Burkholderiales</taxon>
        <taxon>Burkholderiaceae</taxon>
        <taxon>Cupriavidus</taxon>
    </lineage>
</organism>
<dbReference type="STRING" id="68895.RR42_s0120"/>
<evidence type="ECO:0000313" key="1">
    <source>
        <dbReference type="EMBL" id="AJG21718.1"/>
    </source>
</evidence>
<gene>
    <name evidence="1" type="ORF">RR42_s0120</name>
</gene>
<accession>A0A0C4YFQ5</accession>
<protein>
    <submittedName>
        <fullName evidence="1">Uncharacterized protein</fullName>
    </submittedName>
</protein>
<dbReference type="RefSeq" id="WP_144409914.1">
    <property type="nucleotide sequence ID" value="NZ_CP010537.1"/>
</dbReference>
<reference evidence="1 2" key="1">
    <citation type="journal article" date="2015" name="Genome Announc.">
        <title>Complete Genome Sequence of Cupriavidus basilensis 4G11, Isolated from the Oak Ridge Field Research Center Site.</title>
        <authorList>
            <person name="Ray J."/>
            <person name="Waters R.J."/>
            <person name="Skerker J.M."/>
            <person name="Kuehl J.V."/>
            <person name="Price M.N."/>
            <person name="Huang J."/>
            <person name="Chakraborty R."/>
            <person name="Arkin A.P."/>
            <person name="Deutschbauer A."/>
        </authorList>
    </citation>
    <scope>NUCLEOTIDE SEQUENCE [LARGE SCALE GENOMIC DNA]</scope>
    <source>
        <strain evidence="1">4G11</strain>
    </source>
</reference>
<sequence>MAVRSPALEEIVSDENHRFGIREHKGNASARSFAHWTRGTLDKLFAMPVNASTLLPEQEQATK</sequence>
<dbReference type="Proteomes" id="UP000031843">
    <property type="component" value="Chromosome secondary"/>
</dbReference>
<dbReference type="AlphaFoldDB" id="A0A0C4YFQ5"/>
<dbReference type="EMBL" id="CP010537">
    <property type="protein sequence ID" value="AJG21718.1"/>
    <property type="molecule type" value="Genomic_DNA"/>
</dbReference>
<dbReference type="KEGG" id="cbw:RR42_s0120"/>
<name>A0A0C4YFQ5_9BURK</name>
<evidence type="ECO:0000313" key="2">
    <source>
        <dbReference type="Proteomes" id="UP000031843"/>
    </source>
</evidence>